<proteinExistence type="predicted"/>
<organism evidence="4 5">
    <name type="scientific">Candidatus Abzuiibacterium crystallinum</name>
    <dbReference type="NCBI Taxonomy" id="1974748"/>
    <lineage>
        <taxon>Bacteria</taxon>
        <taxon>Pseudomonadati</taxon>
        <taxon>Candidatus Omnitrophota</taxon>
        <taxon>Candidatus Abzuiibacterium</taxon>
    </lineage>
</organism>
<dbReference type="SUPFAM" id="SSF52172">
    <property type="entry name" value="CheY-like"/>
    <property type="match status" value="1"/>
</dbReference>
<dbReference type="PANTHER" id="PTHR44591:SF23">
    <property type="entry name" value="CHEY SUBFAMILY"/>
    <property type="match status" value="1"/>
</dbReference>
<evidence type="ECO:0000256" key="2">
    <source>
        <dbReference type="PROSITE-ProRule" id="PRU00169"/>
    </source>
</evidence>
<dbReference type="Proteomes" id="UP000230859">
    <property type="component" value="Unassembled WGS sequence"/>
</dbReference>
<dbReference type="EMBL" id="PCVY01000068">
    <property type="protein sequence ID" value="PIQ85343.1"/>
    <property type="molecule type" value="Genomic_DNA"/>
</dbReference>
<dbReference type="InterPro" id="IPR011006">
    <property type="entry name" value="CheY-like_superfamily"/>
</dbReference>
<keyword evidence="1 2" id="KW-0597">Phosphoprotein</keyword>
<feature type="modified residue" description="4-aspartylphosphate" evidence="2">
    <location>
        <position position="53"/>
    </location>
</feature>
<evidence type="ECO:0000256" key="1">
    <source>
        <dbReference type="ARBA" id="ARBA00022553"/>
    </source>
</evidence>
<dbReference type="CDD" id="cd17574">
    <property type="entry name" value="REC_OmpR"/>
    <property type="match status" value="1"/>
</dbReference>
<evidence type="ECO:0000313" key="5">
    <source>
        <dbReference type="Proteomes" id="UP000230859"/>
    </source>
</evidence>
<comment type="caution">
    <text evidence="4">The sequence shown here is derived from an EMBL/GenBank/DDBJ whole genome shotgun (WGS) entry which is preliminary data.</text>
</comment>
<accession>A0A2H0LLQ3</accession>
<sequence length="120" mass="13504">MKNILIVDDEKDIRDLIRIRFETETDFSIQVAEDGDEAIALVKEKEPDLIIMDVLMPNLDGLTTLKEINKITPKQIPVIIVTGKAAMLEEAFRLEGAKDFMIKPIDAKQVVKKAKELLGV</sequence>
<feature type="domain" description="Response regulatory" evidence="3">
    <location>
        <begin position="3"/>
        <end position="118"/>
    </location>
</feature>
<name>A0A2H0LLQ3_9BACT</name>
<evidence type="ECO:0000259" key="3">
    <source>
        <dbReference type="PROSITE" id="PS50110"/>
    </source>
</evidence>
<protein>
    <recommendedName>
        <fullName evidence="3">Response regulatory domain-containing protein</fullName>
    </recommendedName>
</protein>
<reference evidence="4 5" key="1">
    <citation type="submission" date="2017-09" db="EMBL/GenBank/DDBJ databases">
        <title>Depth-based differentiation of microbial function through sediment-hosted aquifers and enrichment of novel symbionts in the deep terrestrial subsurface.</title>
        <authorList>
            <person name="Probst A.J."/>
            <person name="Ladd B."/>
            <person name="Jarett J.K."/>
            <person name="Geller-Mcgrath D.E."/>
            <person name="Sieber C.M."/>
            <person name="Emerson J.B."/>
            <person name="Anantharaman K."/>
            <person name="Thomas B.C."/>
            <person name="Malmstrom R."/>
            <person name="Stieglmeier M."/>
            <person name="Klingl A."/>
            <person name="Woyke T."/>
            <person name="Ryan C.M."/>
            <person name="Banfield J.F."/>
        </authorList>
    </citation>
    <scope>NUCLEOTIDE SEQUENCE [LARGE SCALE GENOMIC DNA]</scope>
    <source>
        <strain evidence="4">CG11_big_fil_rev_8_21_14_0_20_45_26</strain>
    </source>
</reference>
<dbReference type="Gene3D" id="3.40.50.2300">
    <property type="match status" value="1"/>
</dbReference>
<dbReference type="InterPro" id="IPR001789">
    <property type="entry name" value="Sig_transdc_resp-reg_receiver"/>
</dbReference>
<dbReference type="InterPro" id="IPR050595">
    <property type="entry name" value="Bact_response_regulator"/>
</dbReference>
<dbReference type="SMART" id="SM00448">
    <property type="entry name" value="REC"/>
    <property type="match status" value="1"/>
</dbReference>
<dbReference type="AlphaFoldDB" id="A0A2H0LLQ3"/>
<dbReference type="Pfam" id="PF00072">
    <property type="entry name" value="Response_reg"/>
    <property type="match status" value="1"/>
</dbReference>
<dbReference type="PANTHER" id="PTHR44591">
    <property type="entry name" value="STRESS RESPONSE REGULATOR PROTEIN 1"/>
    <property type="match status" value="1"/>
</dbReference>
<dbReference type="PROSITE" id="PS50110">
    <property type="entry name" value="RESPONSE_REGULATORY"/>
    <property type="match status" value="1"/>
</dbReference>
<gene>
    <name evidence="4" type="ORF">COV74_09070</name>
</gene>
<dbReference type="GO" id="GO:0000160">
    <property type="term" value="P:phosphorelay signal transduction system"/>
    <property type="evidence" value="ECO:0007669"/>
    <property type="project" value="InterPro"/>
</dbReference>
<evidence type="ECO:0000313" key="4">
    <source>
        <dbReference type="EMBL" id="PIQ85343.1"/>
    </source>
</evidence>